<sequence length="297" mass="31486">MPDLKGKVALITGASSGIGEGTALHFASLGCSLSLMARNMENLEKVAAACFAQGLPRDKVLVVRGDVSLEEDVAAAVRKTVSHFGKIDILVNNAGIAMRGSTDRAPMEDFDRVWATNLRGPLCMIRSVLPYLRESRGNIVNVSSIASRALLYDMAPYGLTKAALDHLTRFAALENAPHGVRVNAVNPGVITTNIGRPSGITAEKQKQYLERAGRQGHAMGRAGTPAEVARCIAFLASEDASFVTGVTLPVDGGMLLMSSLSGPEPWQTPNSNGTCELRCEKYRGERESGAHAAVPGK</sequence>
<name>A0A1E1X2P0_9ACAR</name>
<reference evidence="1" key="1">
    <citation type="journal article" date="2017" name="Front. Cell. Infect. Microbiol.">
        <title>The Distinct Transcriptional Response of the Midgut of Amblyomma sculptum and Amblyomma aureolatum Ticks to Rickettsia rickettsii Correlates to Their Differences in Susceptibility to Infection.</title>
        <authorList>
            <person name="Martins L.A."/>
            <person name="Galletti M.F.B.M."/>
            <person name="Ribeiro J.M."/>
            <person name="Fujita A."/>
            <person name="Costa F.B."/>
            <person name="Labruna M.B."/>
            <person name="Daffre S."/>
            <person name="Fogaca A.C."/>
        </authorList>
    </citation>
    <scope>NUCLEOTIDE SEQUENCE</scope>
</reference>
<dbReference type="PROSITE" id="PS51257">
    <property type="entry name" value="PROKAR_LIPOPROTEIN"/>
    <property type="match status" value="1"/>
</dbReference>
<evidence type="ECO:0000313" key="1">
    <source>
        <dbReference type="EMBL" id="JAT93540.1"/>
    </source>
</evidence>
<dbReference type="NCBIfam" id="NF005559">
    <property type="entry name" value="PRK07231.1"/>
    <property type="match status" value="1"/>
</dbReference>
<proteinExistence type="evidence at transcript level"/>
<dbReference type="EMBL" id="GFAC01005648">
    <property type="protein sequence ID" value="JAT93540.1"/>
    <property type="molecule type" value="mRNA"/>
</dbReference>
<dbReference type="PANTHER" id="PTHR43975">
    <property type="entry name" value="ZGC:101858"/>
    <property type="match status" value="1"/>
</dbReference>
<dbReference type="Pfam" id="PF13561">
    <property type="entry name" value="adh_short_C2"/>
    <property type="match status" value="1"/>
</dbReference>
<dbReference type="PANTHER" id="PTHR43975:SF2">
    <property type="entry name" value="EG:BACR7A4.14 PROTEIN-RELATED"/>
    <property type="match status" value="1"/>
</dbReference>
<protein>
    <submittedName>
        <fullName evidence="1">Uncharacterized protein</fullName>
    </submittedName>
</protein>
<dbReference type="FunFam" id="3.40.50.720:FF:000084">
    <property type="entry name" value="Short-chain dehydrogenase reductase"/>
    <property type="match status" value="1"/>
</dbReference>
<dbReference type="SUPFAM" id="SSF51735">
    <property type="entry name" value="NAD(P)-binding Rossmann-fold domains"/>
    <property type="match status" value="1"/>
</dbReference>
<dbReference type="AlphaFoldDB" id="A0A1E1X2P0"/>
<organism evidence="1">
    <name type="scientific">Amblyomma aureolatum</name>
    <dbReference type="NCBI Taxonomy" id="187763"/>
    <lineage>
        <taxon>Eukaryota</taxon>
        <taxon>Metazoa</taxon>
        <taxon>Ecdysozoa</taxon>
        <taxon>Arthropoda</taxon>
        <taxon>Chelicerata</taxon>
        <taxon>Arachnida</taxon>
        <taxon>Acari</taxon>
        <taxon>Parasitiformes</taxon>
        <taxon>Ixodida</taxon>
        <taxon>Ixodoidea</taxon>
        <taxon>Ixodidae</taxon>
        <taxon>Amblyomminae</taxon>
        <taxon>Amblyomma</taxon>
    </lineage>
</organism>
<dbReference type="PRINTS" id="PR00081">
    <property type="entry name" value="GDHRDH"/>
</dbReference>
<dbReference type="Gene3D" id="3.40.50.720">
    <property type="entry name" value="NAD(P)-binding Rossmann-like Domain"/>
    <property type="match status" value="1"/>
</dbReference>
<dbReference type="InterPro" id="IPR036291">
    <property type="entry name" value="NAD(P)-bd_dom_sf"/>
</dbReference>
<accession>A0A1E1X2P0</accession>
<dbReference type="PRINTS" id="PR00080">
    <property type="entry name" value="SDRFAMILY"/>
</dbReference>
<dbReference type="InterPro" id="IPR002347">
    <property type="entry name" value="SDR_fam"/>
</dbReference>